<dbReference type="Pfam" id="PF05261">
    <property type="entry name" value="Tra_M"/>
    <property type="match status" value="1"/>
</dbReference>
<accession>A0A2U8I7I7</accession>
<dbReference type="Proteomes" id="UP000261875">
    <property type="component" value="Chromosome"/>
</dbReference>
<name>A0A2U8I7I7_9GAMM</name>
<keyword evidence="8" id="KW-0804">Transcription</keyword>
<dbReference type="OrthoDB" id="6608258at2"/>
<keyword evidence="4" id="KW-0963">Cytoplasm</keyword>
<dbReference type="SUPFAM" id="SSF47729">
    <property type="entry name" value="IHF-like DNA-binding proteins"/>
    <property type="match status" value="1"/>
</dbReference>
<evidence type="ECO:0000256" key="6">
    <source>
        <dbReference type="ARBA" id="ARBA00023015"/>
    </source>
</evidence>
<reference evidence="9 10" key="1">
    <citation type="submission" date="2017-05" db="EMBL/GenBank/DDBJ databases">
        <title>Genome sequence of Candidatus Fukatsuia symbiotica and Candidatus Hamiltonella defensa from Acyrthosiphon pisum strain 5D.</title>
        <authorList>
            <person name="Patel V.A."/>
            <person name="Chevignon G."/>
            <person name="Russell J.A."/>
            <person name="Oliver K.M."/>
        </authorList>
    </citation>
    <scope>NUCLEOTIDE SEQUENCE [LARGE SCALE GENOMIC DNA]</scope>
    <source>
        <strain evidence="9 10">5D</strain>
    </source>
</reference>
<dbReference type="RefSeq" id="WP_072550583.1">
    <property type="nucleotide sequence ID" value="NZ_CP021659.1"/>
</dbReference>
<dbReference type="GO" id="GO:0003677">
    <property type="term" value="F:DNA binding"/>
    <property type="evidence" value="ECO:0007669"/>
    <property type="project" value="UniProtKB-KW"/>
</dbReference>
<dbReference type="InterPro" id="IPR010992">
    <property type="entry name" value="IHF-like_DNA-bd_dom_sf"/>
</dbReference>
<keyword evidence="10" id="KW-1185">Reference proteome</keyword>
<gene>
    <name evidence="9" type="ORF">CCS41_12760</name>
</gene>
<sequence length="128" mass="14851">MPKLQVFINKTILEKINTIVFNKRNDGAKKHEVNTSNTTSMLIELGLKVYELQQRKTESNFNQTELNKVMLENMVKTNFICQKLLGMNSFMSEIQKNEKFNFQLMAKTIRNDTAEVVNKLFPTDGENT</sequence>
<evidence type="ECO:0000256" key="5">
    <source>
        <dbReference type="ARBA" id="ARBA00022971"/>
    </source>
</evidence>
<comment type="subcellular location">
    <subcellularLocation>
        <location evidence="1">Cytoplasm</location>
    </subcellularLocation>
</comment>
<organism evidence="9 10">
    <name type="scientific">Candidatus Fukatsuia symbiotica</name>
    <dbReference type="NCBI Taxonomy" id="1878942"/>
    <lineage>
        <taxon>Bacteria</taxon>
        <taxon>Pseudomonadati</taxon>
        <taxon>Pseudomonadota</taxon>
        <taxon>Gammaproteobacteria</taxon>
        <taxon>Enterobacterales</taxon>
        <taxon>Yersiniaceae</taxon>
        <taxon>Candidatus Fukatsuia</taxon>
    </lineage>
</organism>
<dbReference type="NCBIfam" id="NF010267">
    <property type="entry name" value="PRK13713.1"/>
    <property type="match status" value="1"/>
</dbReference>
<evidence type="ECO:0000313" key="10">
    <source>
        <dbReference type="Proteomes" id="UP000261875"/>
    </source>
</evidence>
<keyword evidence="6" id="KW-0805">Transcription regulation</keyword>
<protein>
    <recommendedName>
        <fullName evidence="3">Relaxosome protein TraM</fullName>
    </recommendedName>
</protein>
<evidence type="ECO:0000256" key="2">
    <source>
        <dbReference type="ARBA" id="ARBA00008859"/>
    </source>
</evidence>
<proteinExistence type="inferred from homology"/>
<comment type="similarity">
    <text evidence="2">Belongs to the relaxosome TraM family.</text>
</comment>
<dbReference type="KEGG" id="fsm:CCS41_12760"/>
<evidence type="ECO:0000256" key="8">
    <source>
        <dbReference type="ARBA" id="ARBA00023163"/>
    </source>
</evidence>
<dbReference type="SUPFAM" id="SSF140581">
    <property type="entry name" value="TraM-like"/>
    <property type="match status" value="1"/>
</dbReference>
<evidence type="ECO:0000313" key="9">
    <source>
        <dbReference type="EMBL" id="AWK15141.1"/>
    </source>
</evidence>
<dbReference type="CDD" id="cd14804">
    <property type="entry name" value="Tra_M"/>
    <property type="match status" value="1"/>
</dbReference>
<keyword evidence="5" id="KW-0184">Conjugation</keyword>
<evidence type="ECO:0000256" key="7">
    <source>
        <dbReference type="ARBA" id="ARBA00023125"/>
    </source>
</evidence>
<dbReference type="InterPro" id="IPR042073">
    <property type="entry name" value="TraM_DNA-bd"/>
</dbReference>
<keyword evidence="7" id="KW-0238">DNA-binding</keyword>
<dbReference type="AlphaFoldDB" id="A0A2U8I7I7"/>
<dbReference type="EMBL" id="CP021659">
    <property type="protein sequence ID" value="AWK15141.1"/>
    <property type="molecule type" value="Genomic_DNA"/>
</dbReference>
<dbReference type="GO" id="GO:0005737">
    <property type="term" value="C:cytoplasm"/>
    <property type="evidence" value="ECO:0007669"/>
    <property type="project" value="UniProtKB-SubCell"/>
</dbReference>
<evidence type="ECO:0000256" key="4">
    <source>
        <dbReference type="ARBA" id="ARBA00022490"/>
    </source>
</evidence>
<evidence type="ECO:0000256" key="3">
    <source>
        <dbReference type="ARBA" id="ARBA00020534"/>
    </source>
</evidence>
<dbReference type="Gene3D" id="1.10.10.450">
    <property type="entry name" value="TraM protein, DNA-binding"/>
    <property type="match status" value="1"/>
</dbReference>
<dbReference type="InterPro" id="IPR007925">
    <property type="entry name" value="TRelaxosome_TraM"/>
</dbReference>
<evidence type="ECO:0000256" key="1">
    <source>
        <dbReference type="ARBA" id="ARBA00004496"/>
    </source>
</evidence>
<dbReference type="Gene3D" id="1.10.287.2320">
    <property type="match status" value="1"/>
</dbReference>